<evidence type="ECO:0000313" key="1">
    <source>
        <dbReference type="EMBL" id="BAT92714.1"/>
    </source>
</evidence>
<protein>
    <submittedName>
        <fullName evidence="1">Uncharacterized protein</fullName>
    </submittedName>
</protein>
<reference evidence="1 2" key="1">
    <citation type="journal article" date="2015" name="Sci. Rep.">
        <title>The power of single molecule real-time sequencing technology in the de novo assembly of a eukaryotic genome.</title>
        <authorList>
            <person name="Sakai H."/>
            <person name="Naito K."/>
            <person name="Ogiso-Tanaka E."/>
            <person name="Takahashi Y."/>
            <person name="Iseki K."/>
            <person name="Muto C."/>
            <person name="Satou K."/>
            <person name="Teruya K."/>
            <person name="Shiroma A."/>
            <person name="Shimoji M."/>
            <person name="Hirano T."/>
            <person name="Itoh T."/>
            <person name="Kaga A."/>
            <person name="Tomooka N."/>
        </authorList>
    </citation>
    <scope>NUCLEOTIDE SEQUENCE [LARGE SCALE GENOMIC DNA]</scope>
    <source>
        <strain evidence="2">cv. Shumari</strain>
    </source>
</reference>
<accession>A0A0S3SIM8</accession>
<gene>
    <name evidence="1" type="primary">Vigan.07G153000</name>
    <name evidence="1" type="ORF">VIGAN_07153000</name>
</gene>
<sequence length="79" mass="9370">MFYNPKQNSAEDNHLIHKHLNPQHPKTQPIICYQNQITKETQEKALKQRKCHHATNSCFFLFFLSSQQIFFLSSLSHNL</sequence>
<dbReference type="EMBL" id="AP015040">
    <property type="protein sequence ID" value="BAT92714.1"/>
    <property type="molecule type" value="Genomic_DNA"/>
</dbReference>
<dbReference type="Proteomes" id="UP000291084">
    <property type="component" value="Chromosome 7"/>
</dbReference>
<name>A0A0S3SIM8_PHAAN</name>
<proteinExistence type="predicted"/>
<organism evidence="1 2">
    <name type="scientific">Vigna angularis var. angularis</name>
    <dbReference type="NCBI Taxonomy" id="157739"/>
    <lineage>
        <taxon>Eukaryota</taxon>
        <taxon>Viridiplantae</taxon>
        <taxon>Streptophyta</taxon>
        <taxon>Embryophyta</taxon>
        <taxon>Tracheophyta</taxon>
        <taxon>Spermatophyta</taxon>
        <taxon>Magnoliopsida</taxon>
        <taxon>eudicotyledons</taxon>
        <taxon>Gunneridae</taxon>
        <taxon>Pentapetalae</taxon>
        <taxon>rosids</taxon>
        <taxon>fabids</taxon>
        <taxon>Fabales</taxon>
        <taxon>Fabaceae</taxon>
        <taxon>Papilionoideae</taxon>
        <taxon>50 kb inversion clade</taxon>
        <taxon>NPAAA clade</taxon>
        <taxon>indigoferoid/millettioid clade</taxon>
        <taxon>Phaseoleae</taxon>
        <taxon>Vigna</taxon>
    </lineage>
</organism>
<keyword evidence="2" id="KW-1185">Reference proteome</keyword>
<evidence type="ECO:0000313" key="2">
    <source>
        <dbReference type="Proteomes" id="UP000291084"/>
    </source>
</evidence>
<dbReference type="AlphaFoldDB" id="A0A0S3SIM8"/>